<dbReference type="PANTHER" id="PTHR21666:SF270">
    <property type="entry name" value="MUREIN HYDROLASE ACTIVATOR ENVC"/>
    <property type="match status" value="1"/>
</dbReference>
<name>A0ABU3WWL5_9NOCA</name>
<dbReference type="InterPro" id="IPR050570">
    <property type="entry name" value="Cell_wall_metabolism_enzyme"/>
</dbReference>
<reference evidence="3 4" key="1">
    <citation type="submission" date="2019-10" db="EMBL/GenBank/DDBJ databases">
        <title>Draft Genome Assembly of Rhodococcus zopfii DSM44189.</title>
        <authorList>
            <person name="Sutton J.M."/>
            <person name="Akob D.M."/>
            <person name="Bushman T.J."/>
        </authorList>
    </citation>
    <scope>NUCLEOTIDE SEQUENCE [LARGE SCALE GENOMIC DNA]</scope>
    <source>
        <strain evidence="3 4">DSM 44189</strain>
    </source>
</reference>
<evidence type="ECO:0000259" key="2">
    <source>
        <dbReference type="Pfam" id="PF01551"/>
    </source>
</evidence>
<dbReference type="EMBL" id="WBMO01000005">
    <property type="protein sequence ID" value="MDV2478355.1"/>
    <property type="molecule type" value="Genomic_DNA"/>
</dbReference>
<gene>
    <name evidence="3" type="ORF">F8M49_28415</name>
</gene>
<evidence type="ECO:0000313" key="4">
    <source>
        <dbReference type="Proteomes" id="UP001275440"/>
    </source>
</evidence>
<evidence type="ECO:0000256" key="1">
    <source>
        <dbReference type="SAM" id="Coils"/>
    </source>
</evidence>
<dbReference type="Pfam" id="PF01551">
    <property type="entry name" value="Peptidase_M23"/>
    <property type="match status" value="1"/>
</dbReference>
<comment type="caution">
    <text evidence="3">The sequence shown here is derived from an EMBL/GenBank/DDBJ whole genome shotgun (WGS) entry which is preliminary data.</text>
</comment>
<organism evidence="3 4">
    <name type="scientific">Rhodococcus zopfii</name>
    <dbReference type="NCBI Taxonomy" id="43772"/>
    <lineage>
        <taxon>Bacteria</taxon>
        <taxon>Bacillati</taxon>
        <taxon>Actinomycetota</taxon>
        <taxon>Actinomycetes</taxon>
        <taxon>Mycobacteriales</taxon>
        <taxon>Nocardiaceae</taxon>
        <taxon>Rhodococcus</taxon>
    </lineage>
</organism>
<evidence type="ECO:0000313" key="3">
    <source>
        <dbReference type="EMBL" id="MDV2478355.1"/>
    </source>
</evidence>
<feature type="coiled-coil region" evidence="1">
    <location>
        <begin position="55"/>
        <end position="100"/>
    </location>
</feature>
<sequence>MPLTVGAFLGAGTVAAHATPKAASIEAAGWSPTAAPSVTAPQVLAVPRTDLSVYVEQLGQAAQREAERIAQAAEAERIAREEAERLAREEAERLAREEAARRPAVAFPAAGTFTSGFGPRWGTNHNGIDIANAIGTPILAVTNGTVIESGPASGFGLWVRVQQDDGTIGVYGHVDQLLVSAGQPVRAGDQIATMGNRGQSTGPHLHFEVWQANGAKIDPAPWLAARGIPIPGAHLG</sequence>
<protein>
    <submittedName>
        <fullName evidence="3">M23 family metallopeptidase</fullName>
    </submittedName>
</protein>
<accession>A0ABU3WWL5</accession>
<feature type="domain" description="M23ase beta-sheet core" evidence="2">
    <location>
        <begin position="124"/>
        <end position="219"/>
    </location>
</feature>
<dbReference type="Gene3D" id="2.70.70.10">
    <property type="entry name" value="Glucose Permease (Domain IIA)"/>
    <property type="match status" value="1"/>
</dbReference>
<dbReference type="InterPro" id="IPR011055">
    <property type="entry name" value="Dup_hybrid_motif"/>
</dbReference>
<dbReference type="SUPFAM" id="SSF51261">
    <property type="entry name" value="Duplicated hybrid motif"/>
    <property type="match status" value="1"/>
</dbReference>
<dbReference type="PANTHER" id="PTHR21666">
    <property type="entry name" value="PEPTIDASE-RELATED"/>
    <property type="match status" value="1"/>
</dbReference>
<keyword evidence="4" id="KW-1185">Reference proteome</keyword>
<proteinExistence type="predicted"/>
<dbReference type="CDD" id="cd12797">
    <property type="entry name" value="M23_peptidase"/>
    <property type="match status" value="1"/>
</dbReference>
<keyword evidence="1" id="KW-0175">Coiled coil</keyword>
<dbReference type="InterPro" id="IPR016047">
    <property type="entry name" value="M23ase_b-sheet_dom"/>
</dbReference>
<dbReference type="Proteomes" id="UP001275440">
    <property type="component" value="Unassembled WGS sequence"/>
</dbReference>